<evidence type="ECO:0000259" key="1">
    <source>
        <dbReference type="Pfam" id="PF00534"/>
    </source>
</evidence>
<keyword evidence="3" id="KW-1185">Reference proteome</keyword>
<evidence type="ECO:0000313" key="3">
    <source>
        <dbReference type="Proteomes" id="UP000614272"/>
    </source>
</evidence>
<dbReference type="CDD" id="cd03801">
    <property type="entry name" value="GT4_PimA-like"/>
    <property type="match status" value="1"/>
</dbReference>
<dbReference type="RefSeq" id="WP_099033078.1">
    <property type="nucleotide sequence ID" value="NZ_BMGJ01000002.1"/>
</dbReference>
<dbReference type="Proteomes" id="UP000614272">
    <property type="component" value="Unassembled WGS sequence"/>
</dbReference>
<dbReference type="Gene3D" id="3.40.50.2000">
    <property type="entry name" value="Glycogen Phosphorylase B"/>
    <property type="match status" value="2"/>
</dbReference>
<gene>
    <name evidence="2" type="ORF">GCM10011357_07280</name>
</gene>
<sequence length="390" mass="43995">MKLIVCCEYRFLQTPDGQVWTRSAFTNSFWQRYLQEFSELSILARVEQAEQAEQNWHKVTGPGVSITALPYYLGLKGLIKSLPALVKTLYRALRNQEALIFRVPSQTAMLARLIRPQRRYALEVVGDPADVFSAGITGPLLDKLLGRISAWQLRRMTKNALAVSYVTRTYLQKRYPAHPHTPQVACSSISLTPEWFADAPRHYSQPVKELLFVGSFAQLYKGQDVLLQALSILRQQGTEYRLTMVGGGEKLTAMQQLASELGVDKQIHFAGEQPHQQILGYMKNCDVFVLPSRTEGLPRVMLEAMATAMPAIGSDAGGIPELLNENRLAPAGNPQILARRISDLCSNPACLTEDSEINLETARQYRQDKLDGIRQHFYQQVKLQFSRDKR</sequence>
<dbReference type="InterPro" id="IPR001296">
    <property type="entry name" value="Glyco_trans_1"/>
</dbReference>
<dbReference type="EMBL" id="BMGJ01000002">
    <property type="protein sequence ID" value="GGD54137.1"/>
    <property type="molecule type" value="Genomic_DNA"/>
</dbReference>
<proteinExistence type="predicted"/>
<dbReference type="Pfam" id="PF00534">
    <property type="entry name" value="Glycos_transf_1"/>
    <property type="match status" value="1"/>
</dbReference>
<dbReference type="SUPFAM" id="SSF53756">
    <property type="entry name" value="UDP-Glycosyltransferase/glycogen phosphorylase"/>
    <property type="match status" value="1"/>
</dbReference>
<comment type="caution">
    <text evidence="2">The sequence shown here is derived from an EMBL/GenBank/DDBJ whole genome shotgun (WGS) entry which is preliminary data.</text>
</comment>
<evidence type="ECO:0000313" key="2">
    <source>
        <dbReference type="EMBL" id="GGD54137.1"/>
    </source>
</evidence>
<name>A0ABQ1R2M3_9ALTE</name>
<feature type="domain" description="Glycosyl transferase family 1" evidence="1">
    <location>
        <begin position="208"/>
        <end position="348"/>
    </location>
</feature>
<accession>A0ABQ1R2M3</accession>
<dbReference type="PANTHER" id="PTHR12526">
    <property type="entry name" value="GLYCOSYLTRANSFERASE"/>
    <property type="match status" value="1"/>
</dbReference>
<organism evidence="2 3">
    <name type="scientific">Lacimicrobium alkaliphilum</name>
    <dbReference type="NCBI Taxonomy" id="1526571"/>
    <lineage>
        <taxon>Bacteria</taxon>
        <taxon>Pseudomonadati</taxon>
        <taxon>Pseudomonadota</taxon>
        <taxon>Gammaproteobacteria</taxon>
        <taxon>Alteromonadales</taxon>
        <taxon>Alteromonadaceae</taxon>
        <taxon>Lacimicrobium</taxon>
    </lineage>
</organism>
<protein>
    <recommendedName>
        <fullName evidence="1">Glycosyl transferase family 1 domain-containing protein</fullName>
    </recommendedName>
</protein>
<reference evidence="3" key="1">
    <citation type="journal article" date="2019" name="Int. J. Syst. Evol. Microbiol.">
        <title>The Global Catalogue of Microorganisms (GCM) 10K type strain sequencing project: providing services to taxonomists for standard genome sequencing and annotation.</title>
        <authorList>
            <consortium name="The Broad Institute Genomics Platform"/>
            <consortium name="The Broad Institute Genome Sequencing Center for Infectious Disease"/>
            <person name="Wu L."/>
            <person name="Ma J."/>
        </authorList>
    </citation>
    <scope>NUCLEOTIDE SEQUENCE [LARGE SCALE GENOMIC DNA]</scope>
    <source>
        <strain evidence="3">CGMCC 1.12923</strain>
    </source>
</reference>